<dbReference type="InterPro" id="IPR016166">
    <property type="entry name" value="FAD-bd_PCMH"/>
</dbReference>
<organism evidence="3 4">
    <name type="scientific">Goodfellowiella coeruleoviolacea</name>
    <dbReference type="NCBI Taxonomy" id="334858"/>
    <lineage>
        <taxon>Bacteria</taxon>
        <taxon>Bacillati</taxon>
        <taxon>Actinomycetota</taxon>
        <taxon>Actinomycetes</taxon>
        <taxon>Pseudonocardiales</taxon>
        <taxon>Pseudonocardiaceae</taxon>
        <taxon>Goodfellowiella</taxon>
    </lineage>
</organism>
<dbReference type="PROSITE" id="PS51387">
    <property type="entry name" value="FAD_PCMH"/>
    <property type="match status" value="1"/>
</dbReference>
<reference evidence="3" key="1">
    <citation type="submission" date="2022-06" db="EMBL/GenBank/DDBJ databases">
        <title>Genomic Encyclopedia of Archaeal and Bacterial Type Strains, Phase II (KMG-II): from individual species to whole genera.</title>
        <authorList>
            <person name="Goeker M."/>
        </authorList>
    </citation>
    <scope>NUCLEOTIDE SEQUENCE</scope>
    <source>
        <strain evidence="3">DSM 43935</strain>
    </source>
</reference>
<dbReference type="Pfam" id="PF01565">
    <property type="entry name" value="FAD_binding_4"/>
    <property type="match status" value="1"/>
</dbReference>
<dbReference type="AlphaFoldDB" id="A0AAE3G9T4"/>
<dbReference type="InterPro" id="IPR007173">
    <property type="entry name" value="ALO_C"/>
</dbReference>
<dbReference type="GO" id="GO:0016020">
    <property type="term" value="C:membrane"/>
    <property type="evidence" value="ECO:0007669"/>
    <property type="project" value="InterPro"/>
</dbReference>
<dbReference type="Gene3D" id="3.30.70.2530">
    <property type="match status" value="1"/>
</dbReference>
<dbReference type="InterPro" id="IPR016169">
    <property type="entry name" value="FAD-bd_PCMH_sub2"/>
</dbReference>
<dbReference type="Gene3D" id="3.30.43.10">
    <property type="entry name" value="Uridine Diphospho-n-acetylenolpyruvylglucosamine Reductase, domain 2"/>
    <property type="match status" value="1"/>
</dbReference>
<evidence type="ECO:0000259" key="2">
    <source>
        <dbReference type="PROSITE" id="PS51387"/>
    </source>
</evidence>
<dbReference type="SUPFAM" id="SSF56176">
    <property type="entry name" value="FAD-binding/transporter-associated domain-like"/>
    <property type="match status" value="1"/>
</dbReference>
<dbReference type="EMBL" id="JAMTCK010000002">
    <property type="protein sequence ID" value="MCP2163893.1"/>
    <property type="molecule type" value="Genomic_DNA"/>
</dbReference>
<sequence length="415" mass="44899">MAATLTNWAGNIVFAARSLHRPESVAQLRQLVADSDQLRVLGSGHSFNRSADTTGALVSLDRLPDLFEIAEDRRSVRVGAATRLGELAARLQRAGLALHTLPSLPHISVAGAVVTATHGSGIRSGTLASAVRAVELVTADGTPRTIRSESADFPGAVVSVGALGVVTGFELAVHPTFDVEQTVHEGLTWPALFADLDAILGSGYSVSVFTDWRGPSSVWVKRRVDEPAVDLSWTGARPADGPRHPVPGMPTRNATPQQGAAGPWSERLPHFRAEFTPSVGAELQSEYFVAREHAVPALQAVKDLAAQLAPVLLVTEIRTVAADEFWLSPAYQRPSVAMHFTWTPDTAAVVAVIRQLERALAPWDARPHWGKLFELTPDQLAASYPRWSDFRRLRAEYDPAGKFGNAMLDRFFPRP</sequence>
<proteinExistence type="predicted"/>
<protein>
    <submittedName>
        <fullName evidence="3">Xylitol oxidase</fullName>
    </submittedName>
</protein>
<dbReference type="GO" id="GO:0003885">
    <property type="term" value="F:D-arabinono-1,4-lactone oxidase activity"/>
    <property type="evidence" value="ECO:0007669"/>
    <property type="project" value="InterPro"/>
</dbReference>
<dbReference type="Gene3D" id="3.30.70.2520">
    <property type="match status" value="1"/>
</dbReference>
<dbReference type="GO" id="GO:0080049">
    <property type="term" value="F:L-gulono-1,4-lactone dehydrogenase activity"/>
    <property type="evidence" value="ECO:0007669"/>
    <property type="project" value="TreeGrafter"/>
</dbReference>
<dbReference type="InterPro" id="IPR006094">
    <property type="entry name" value="Oxid_FAD_bind_N"/>
</dbReference>
<dbReference type="PIRSF" id="PIRSF000136">
    <property type="entry name" value="LGO_GLO"/>
    <property type="match status" value="1"/>
</dbReference>
<dbReference type="GO" id="GO:0071949">
    <property type="term" value="F:FAD binding"/>
    <property type="evidence" value="ECO:0007669"/>
    <property type="project" value="InterPro"/>
</dbReference>
<dbReference type="RefSeq" id="WP_253767036.1">
    <property type="nucleotide sequence ID" value="NZ_JAMTCK010000002.1"/>
</dbReference>
<accession>A0AAE3G9T4</accession>
<dbReference type="InterPro" id="IPR036318">
    <property type="entry name" value="FAD-bd_PCMH-like_sf"/>
</dbReference>
<dbReference type="PANTHER" id="PTHR43762">
    <property type="entry name" value="L-GULONOLACTONE OXIDASE"/>
    <property type="match status" value="1"/>
</dbReference>
<dbReference type="Gene3D" id="1.10.45.10">
    <property type="entry name" value="Vanillyl-alcohol Oxidase, Chain A, domain 4"/>
    <property type="match status" value="1"/>
</dbReference>
<feature type="domain" description="FAD-binding PCMH-type" evidence="2">
    <location>
        <begin position="11"/>
        <end position="176"/>
    </location>
</feature>
<dbReference type="InterPro" id="IPR010031">
    <property type="entry name" value="FAD_lactone_oxidase-like"/>
</dbReference>
<dbReference type="Pfam" id="PF04030">
    <property type="entry name" value="ALO"/>
    <property type="match status" value="1"/>
</dbReference>
<dbReference type="InterPro" id="IPR016167">
    <property type="entry name" value="FAD-bd_PCMH_sub1"/>
</dbReference>
<dbReference type="Gene3D" id="3.30.465.10">
    <property type="match status" value="1"/>
</dbReference>
<evidence type="ECO:0000313" key="3">
    <source>
        <dbReference type="EMBL" id="MCP2163893.1"/>
    </source>
</evidence>
<evidence type="ECO:0000256" key="1">
    <source>
        <dbReference type="ARBA" id="ARBA00023002"/>
    </source>
</evidence>
<gene>
    <name evidence="3" type="ORF">LX83_000733</name>
</gene>
<evidence type="ECO:0000313" key="4">
    <source>
        <dbReference type="Proteomes" id="UP001206128"/>
    </source>
</evidence>
<dbReference type="Proteomes" id="UP001206128">
    <property type="component" value="Unassembled WGS sequence"/>
</dbReference>
<keyword evidence="4" id="KW-1185">Reference proteome</keyword>
<dbReference type="InterPro" id="IPR016171">
    <property type="entry name" value="Vanillyl_alc_oxidase_C-sub2"/>
</dbReference>
<comment type="caution">
    <text evidence="3">The sequence shown here is derived from an EMBL/GenBank/DDBJ whole genome shotgun (WGS) entry which is preliminary data.</text>
</comment>
<dbReference type="PANTHER" id="PTHR43762:SF1">
    <property type="entry name" value="D-ARABINONO-1,4-LACTONE OXIDASE"/>
    <property type="match status" value="1"/>
</dbReference>
<name>A0AAE3G9T4_9PSEU</name>
<keyword evidence="1" id="KW-0560">Oxidoreductase</keyword>